<dbReference type="STRING" id="1178516.AWR27_17255"/>
<reference evidence="1 2" key="1">
    <citation type="submission" date="2016-01" db="EMBL/GenBank/DDBJ databases">
        <authorList>
            <person name="Oliw E.H."/>
        </authorList>
    </citation>
    <scope>NUCLEOTIDE SEQUENCE [LARGE SCALE GENOMIC DNA]</scope>
    <source>
        <strain evidence="1 2">DY10</strain>
    </source>
</reference>
<proteinExistence type="predicted"/>
<evidence type="ECO:0000313" key="2">
    <source>
        <dbReference type="Proteomes" id="UP000187941"/>
    </source>
</evidence>
<dbReference type="AlphaFoldDB" id="A0A1P9WZY7"/>
<dbReference type="EMBL" id="CP014263">
    <property type="protein sequence ID" value="AQG80913.1"/>
    <property type="molecule type" value="Genomic_DNA"/>
</dbReference>
<dbReference type="Proteomes" id="UP000187941">
    <property type="component" value="Chromosome"/>
</dbReference>
<accession>A0A1P9WZY7</accession>
<protein>
    <recommendedName>
        <fullName evidence="3">PD(D/E)XK endonuclease domain-containing protein</fullName>
    </recommendedName>
</protein>
<keyword evidence="2" id="KW-1185">Reference proteome</keyword>
<name>A0A1P9WZY7_9BACT</name>
<evidence type="ECO:0008006" key="3">
    <source>
        <dbReference type="Google" id="ProtNLM"/>
    </source>
</evidence>
<dbReference type="KEGG" id="smon:AWR27_17255"/>
<gene>
    <name evidence="1" type="ORF">AWR27_17255</name>
</gene>
<organism evidence="1 2">
    <name type="scientific">Spirosoma montaniterrae</name>
    <dbReference type="NCBI Taxonomy" id="1178516"/>
    <lineage>
        <taxon>Bacteria</taxon>
        <taxon>Pseudomonadati</taxon>
        <taxon>Bacteroidota</taxon>
        <taxon>Cytophagia</taxon>
        <taxon>Cytophagales</taxon>
        <taxon>Cytophagaceae</taxon>
        <taxon>Spirosoma</taxon>
    </lineage>
</organism>
<sequence>MKYDKIITTMQSKDSQFVGAAGTYYVMAKLASMRIHASVTFGNAPYVDILACSPTGEKQIAIQVKTAEFARRTRGRGSDKKWAKLDWALSYKAVKTPKSNLFFAFVDLGGAWDFHQSSNIWQPTVYIIPSVRLTNEICKDWQEGWWRLQVDNNVIDSFKEDWKSIEEALTEQLINEPVATMKEELNSL</sequence>
<evidence type="ECO:0000313" key="1">
    <source>
        <dbReference type="EMBL" id="AQG80913.1"/>
    </source>
</evidence>